<dbReference type="EMBL" id="HACM01010533">
    <property type="protein sequence ID" value="CRZ10975.1"/>
    <property type="molecule type" value="Transcribed_RNA"/>
</dbReference>
<name>A0A0H5RA09_9EUKA</name>
<organism evidence="1">
    <name type="scientific">Spongospora subterranea</name>
    <dbReference type="NCBI Taxonomy" id="70186"/>
    <lineage>
        <taxon>Eukaryota</taxon>
        <taxon>Sar</taxon>
        <taxon>Rhizaria</taxon>
        <taxon>Endomyxa</taxon>
        <taxon>Phytomyxea</taxon>
        <taxon>Plasmodiophorida</taxon>
        <taxon>Plasmodiophoridae</taxon>
        <taxon>Spongospora</taxon>
    </lineage>
</organism>
<feature type="non-terminal residue" evidence="1">
    <location>
        <position position="118"/>
    </location>
</feature>
<dbReference type="AlphaFoldDB" id="A0A0H5RA09"/>
<accession>A0A0H5RA09</accession>
<proteinExistence type="predicted"/>
<protein>
    <submittedName>
        <fullName evidence="1">Uncharacterized protein</fullName>
    </submittedName>
</protein>
<reference evidence="1" key="1">
    <citation type="submission" date="2015-04" db="EMBL/GenBank/DDBJ databases">
        <title>The genome sequence of the plant pathogenic Rhizarian Plasmodiophora brassicae reveals insights in its biotrophic life cycle and the origin of chitin synthesis.</title>
        <authorList>
            <person name="Schwelm A."/>
            <person name="Fogelqvist J."/>
            <person name="Knaust A."/>
            <person name="Julke S."/>
            <person name="Lilja T."/>
            <person name="Dhandapani V."/>
            <person name="Bonilla-Rosso G."/>
            <person name="Karlsson M."/>
            <person name="Shevchenko A."/>
            <person name="Choi S.R."/>
            <person name="Kim H.G."/>
            <person name="Park J.Y."/>
            <person name="Lim Y.P."/>
            <person name="Ludwig-Muller J."/>
            <person name="Dixelius C."/>
        </authorList>
    </citation>
    <scope>NUCLEOTIDE SEQUENCE</scope>
    <source>
        <tissue evidence="1">Potato root galls</tissue>
    </source>
</reference>
<feature type="non-terminal residue" evidence="1">
    <location>
        <position position="1"/>
    </location>
</feature>
<evidence type="ECO:0000313" key="1">
    <source>
        <dbReference type="EMBL" id="CRZ10975.1"/>
    </source>
</evidence>
<sequence>LFFGQVCDFFICRHRLIIARWVHARSLIRLEYVGLLGWATTDCVLSAGSSLGAGGATHVGYTSLLSDLHTMTVASPTLLAISSYSRLVSNSLLRTLWPRYLDWIITDALSSICGTNRS</sequence>